<dbReference type="GO" id="GO:0046872">
    <property type="term" value="F:metal ion binding"/>
    <property type="evidence" value="ECO:0007669"/>
    <property type="project" value="UniProtKB-KW"/>
</dbReference>
<dbReference type="GO" id="GO:0030388">
    <property type="term" value="P:fructose 1,6-bisphosphate metabolic process"/>
    <property type="evidence" value="ECO:0007669"/>
    <property type="project" value="TreeGrafter"/>
</dbReference>
<dbReference type="GO" id="GO:0006071">
    <property type="term" value="P:glycerol metabolic process"/>
    <property type="evidence" value="ECO:0007669"/>
    <property type="project" value="InterPro"/>
</dbReference>
<comment type="cofactor">
    <cofactor evidence="8">
        <name>Mn(2+)</name>
        <dbReference type="ChEBI" id="CHEBI:29035"/>
    </cofactor>
</comment>
<dbReference type="FunFam" id="3.40.190.90:FF:000001">
    <property type="entry name" value="Fructose-1,6-bisphosphatase"/>
    <property type="match status" value="1"/>
</dbReference>
<dbReference type="Proteomes" id="UP001165306">
    <property type="component" value="Unassembled WGS sequence"/>
</dbReference>
<feature type="binding site" evidence="9">
    <location>
        <position position="123"/>
    </location>
    <ligand>
        <name>substrate</name>
    </ligand>
</feature>
<reference evidence="10" key="1">
    <citation type="submission" date="2022-06" db="EMBL/GenBank/DDBJ databases">
        <title>CFH 74404 Thermomicrobiaceae sp.</title>
        <authorList>
            <person name="Ming H."/>
            <person name="Li W.-J."/>
            <person name="Zhao Z."/>
        </authorList>
    </citation>
    <scope>NUCLEOTIDE SEQUENCE</scope>
    <source>
        <strain evidence="10">CFH 74404</strain>
    </source>
</reference>
<sequence>MDNLDRNLAMELVRTTEAAALAAARWVGRGDKNAADQAAVNAMRRMLSTVHMKGVVVIGEGEKDKAPMLYIGEEVGTGEPPEGDLAVDPIDGTRLCANGMPGAVSTVALAERGSMYYPPGIVYMNKLAVGPEAAHAIDITRSPTENLHRIADAKRMSVRLLTVVVLDRPRHQDLIEEIRRAGARIKLITDGDVAAALMTAFPETGVDVLMGIGGSPEAVVAAAALKCVGGAIQCTLYPRDEEERQAAEAAGLDLNKVLHTDDLVRSDNVFFAVTGITSGDLLDGVRFTHEGARTHSLVMRSRTGTIRRIEAEHRLGKLREYEALPFDETR</sequence>
<evidence type="ECO:0000256" key="6">
    <source>
        <dbReference type="ARBA" id="ARBA00023277"/>
    </source>
</evidence>
<accession>A0AA41WD88</accession>
<dbReference type="InterPro" id="IPR004464">
    <property type="entry name" value="FBPase_class-2/SBPase"/>
</dbReference>
<dbReference type="RefSeq" id="WP_284056140.1">
    <property type="nucleotide sequence ID" value="NZ_JAMSLR010000002.1"/>
</dbReference>
<organism evidence="10 11">
    <name type="scientific">Thermalbibacter longus</name>
    <dbReference type="NCBI Taxonomy" id="2951981"/>
    <lineage>
        <taxon>Bacteria</taxon>
        <taxon>Pseudomonadati</taxon>
        <taxon>Thermomicrobiota</taxon>
        <taxon>Thermomicrobia</taxon>
        <taxon>Thermomicrobiales</taxon>
        <taxon>Thermomicrobiaceae</taxon>
        <taxon>Thermalbibacter</taxon>
    </lineage>
</organism>
<dbReference type="GO" id="GO:0042132">
    <property type="term" value="F:fructose 1,6-bisphosphate 1-phosphatase activity"/>
    <property type="evidence" value="ECO:0007669"/>
    <property type="project" value="UniProtKB-EC"/>
</dbReference>
<evidence type="ECO:0000256" key="1">
    <source>
        <dbReference type="ARBA" id="ARBA00001273"/>
    </source>
</evidence>
<comment type="caution">
    <text evidence="10">The sequence shown here is derived from an EMBL/GenBank/DDBJ whole genome shotgun (WGS) entry which is preliminary data.</text>
</comment>
<dbReference type="GO" id="GO:0005829">
    <property type="term" value="C:cytosol"/>
    <property type="evidence" value="ECO:0007669"/>
    <property type="project" value="TreeGrafter"/>
</dbReference>
<gene>
    <name evidence="10" type="primary">glpX</name>
    <name evidence="10" type="ORF">NET02_04315</name>
</gene>
<evidence type="ECO:0000256" key="2">
    <source>
        <dbReference type="ARBA" id="ARBA00008989"/>
    </source>
</evidence>
<feature type="binding site" evidence="9">
    <location>
        <begin position="168"/>
        <end position="170"/>
    </location>
    <ligand>
        <name>substrate</name>
    </ligand>
</feature>
<protein>
    <recommendedName>
        <fullName evidence="7">Fructose-1,6-bisphosphatase</fullName>
    </recommendedName>
</protein>
<proteinExistence type="inferred from homology"/>
<comment type="similarity">
    <text evidence="2 7">Belongs to the FBPase class 2 family.</text>
</comment>
<feature type="binding site" evidence="9">
    <location>
        <begin position="91"/>
        <end position="93"/>
    </location>
    <ligand>
        <name>substrate</name>
    </ligand>
</feature>
<dbReference type="Pfam" id="PF03320">
    <property type="entry name" value="FBPase_glpX"/>
    <property type="match status" value="1"/>
</dbReference>
<evidence type="ECO:0000256" key="7">
    <source>
        <dbReference type="PIRNR" id="PIRNR004532"/>
    </source>
</evidence>
<evidence type="ECO:0000256" key="8">
    <source>
        <dbReference type="PIRSR" id="PIRSR004532-1"/>
    </source>
</evidence>
<dbReference type="GO" id="GO:0006094">
    <property type="term" value="P:gluconeogenesis"/>
    <property type="evidence" value="ECO:0007669"/>
    <property type="project" value="InterPro"/>
</dbReference>
<evidence type="ECO:0000256" key="3">
    <source>
        <dbReference type="ARBA" id="ARBA00022723"/>
    </source>
</evidence>
<name>A0AA41WD88_9BACT</name>
<dbReference type="SUPFAM" id="SSF56655">
    <property type="entry name" value="Carbohydrate phosphatase"/>
    <property type="match status" value="1"/>
</dbReference>
<keyword evidence="5 8" id="KW-0464">Manganese</keyword>
<keyword evidence="4 10" id="KW-0378">Hydrolase</keyword>
<dbReference type="AlphaFoldDB" id="A0AA41WD88"/>
<feature type="binding site" evidence="8">
    <location>
        <position position="217"/>
    </location>
    <ligand>
        <name>Mn(2+)</name>
        <dbReference type="ChEBI" id="CHEBI:29035"/>
        <label>2</label>
    </ligand>
</feature>
<keyword evidence="6 7" id="KW-0119">Carbohydrate metabolism</keyword>
<evidence type="ECO:0000256" key="9">
    <source>
        <dbReference type="PIRSR" id="PIRSR004532-2"/>
    </source>
</evidence>
<evidence type="ECO:0000313" key="10">
    <source>
        <dbReference type="EMBL" id="MCM8748359.1"/>
    </source>
</evidence>
<feature type="binding site" evidence="8">
    <location>
        <position position="36"/>
    </location>
    <ligand>
        <name>Mn(2+)</name>
        <dbReference type="ChEBI" id="CHEBI:29035"/>
        <label>1</label>
    </ligand>
</feature>
<feature type="binding site" evidence="9">
    <location>
        <begin position="190"/>
        <end position="192"/>
    </location>
    <ligand>
        <name>substrate</name>
    </ligand>
</feature>
<dbReference type="PANTHER" id="PTHR30447:SF0">
    <property type="entry name" value="FRUCTOSE-1,6-BISPHOSPHATASE 1 CLASS 2-RELATED"/>
    <property type="match status" value="1"/>
</dbReference>
<evidence type="ECO:0000256" key="5">
    <source>
        <dbReference type="ARBA" id="ARBA00023211"/>
    </source>
</evidence>
<feature type="binding site" evidence="9">
    <location>
        <position position="214"/>
    </location>
    <ligand>
        <name>substrate</name>
    </ligand>
</feature>
<dbReference type="Gene3D" id="3.40.190.90">
    <property type="match status" value="1"/>
</dbReference>
<evidence type="ECO:0000256" key="4">
    <source>
        <dbReference type="ARBA" id="ARBA00022801"/>
    </source>
</evidence>
<feature type="binding site" evidence="8">
    <location>
        <position position="88"/>
    </location>
    <ligand>
        <name>Mn(2+)</name>
        <dbReference type="ChEBI" id="CHEBI:29035"/>
        <label>2</label>
    </ligand>
</feature>
<dbReference type="PANTHER" id="PTHR30447">
    <property type="entry name" value="FRUCTOSE-1,6-BISPHOSPHATASE CLASS 2"/>
    <property type="match status" value="1"/>
</dbReference>
<dbReference type="EMBL" id="JAMSLR010000002">
    <property type="protein sequence ID" value="MCM8748359.1"/>
    <property type="molecule type" value="Genomic_DNA"/>
</dbReference>
<feature type="binding site" evidence="8">
    <location>
        <position position="91"/>
    </location>
    <ligand>
        <name>Mn(2+)</name>
        <dbReference type="ChEBI" id="CHEBI:29035"/>
        <label>2</label>
    </ligand>
</feature>
<comment type="catalytic activity">
    <reaction evidence="1">
        <text>beta-D-fructose 1,6-bisphosphate + H2O = beta-D-fructose 6-phosphate + phosphate</text>
        <dbReference type="Rhea" id="RHEA:11064"/>
        <dbReference type="ChEBI" id="CHEBI:15377"/>
        <dbReference type="ChEBI" id="CHEBI:32966"/>
        <dbReference type="ChEBI" id="CHEBI:43474"/>
        <dbReference type="ChEBI" id="CHEBI:57634"/>
        <dbReference type="EC" id="3.1.3.11"/>
    </reaction>
</comment>
<evidence type="ECO:0000313" key="11">
    <source>
        <dbReference type="Proteomes" id="UP001165306"/>
    </source>
</evidence>
<dbReference type="CDD" id="cd01516">
    <property type="entry name" value="FBPase_glpX"/>
    <property type="match status" value="1"/>
</dbReference>
<feature type="binding site" evidence="8">
    <location>
        <position position="60"/>
    </location>
    <ligand>
        <name>Mn(2+)</name>
        <dbReference type="ChEBI" id="CHEBI:29035"/>
        <label>1</label>
    </ligand>
</feature>
<keyword evidence="3 8" id="KW-0479">Metal-binding</keyword>
<keyword evidence="11" id="KW-1185">Reference proteome</keyword>
<dbReference type="Gene3D" id="3.30.540.10">
    <property type="entry name" value="Fructose-1,6-Bisphosphatase, subunit A, domain 1"/>
    <property type="match status" value="1"/>
</dbReference>
<dbReference type="PIRSF" id="PIRSF004532">
    <property type="entry name" value="GlpX"/>
    <property type="match status" value="1"/>
</dbReference>
<dbReference type="NCBIfam" id="TIGR00330">
    <property type="entry name" value="glpX"/>
    <property type="match status" value="1"/>
</dbReference>